<name>M1X1A5_9NOST</name>
<dbReference type="STRING" id="1165094.RINTHH_18780"/>
<gene>
    <name evidence="1" type="ORF">RINTHH_18780</name>
</gene>
<evidence type="ECO:0000313" key="1">
    <source>
        <dbReference type="EMBL" id="CCH68033.1"/>
    </source>
</evidence>
<reference evidence="2" key="2">
    <citation type="submission" date="2016-01" db="EMBL/GenBank/DDBJ databases">
        <title>Diatom-associated endosymboitic cyanobacterium lacks core nitrogen metabolism enzymes.</title>
        <authorList>
            <person name="Hilton J.A."/>
            <person name="Foster R.A."/>
            <person name="Tripp H.J."/>
            <person name="Carter B.J."/>
            <person name="Zehr J.P."/>
            <person name="Villareal T.A."/>
        </authorList>
    </citation>
    <scope>NUCLEOTIDE SEQUENCE [LARGE SCALE GENOMIC DNA]</scope>
    <source>
        <strain evidence="2">HH01</strain>
    </source>
</reference>
<dbReference type="NCBIfam" id="TIGR01964">
    <property type="entry name" value="chpXY"/>
    <property type="match status" value="1"/>
</dbReference>
<reference evidence="1 2" key="1">
    <citation type="submission" date="2012-05" db="EMBL/GenBank/DDBJ databases">
        <authorList>
            <person name="Hilton J."/>
        </authorList>
    </citation>
    <scope>NUCLEOTIDE SEQUENCE [LARGE SCALE GENOMIC DNA]</scope>
    <source>
        <strain evidence="1 2">HH01</strain>
    </source>
</reference>
<dbReference type="InterPro" id="IPR010220">
    <property type="entry name" value="CO2_hydration"/>
</dbReference>
<protein>
    <submittedName>
        <fullName evidence="1">Low-affinity CO2 hydration protein CphX</fullName>
    </submittedName>
</protein>
<dbReference type="Proteomes" id="UP000053051">
    <property type="component" value="Unassembled WGS sequence"/>
</dbReference>
<dbReference type="Pfam" id="PF10216">
    <property type="entry name" value="ChpXY"/>
    <property type="match status" value="1"/>
</dbReference>
<organism evidence="1 2">
    <name type="scientific">Richelia intracellularis HH01</name>
    <dbReference type="NCBI Taxonomy" id="1165094"/>
    <lineage>
        <taxon>Bacteria</taxon>
        <taxon>Bacillati</taxon>
        <taxon>Cyanobacteriota</taxon>
        <taxon>Cyanophyceae</taxon>
        <taxon>Nostocales</taxon>
        <taxon>Nostocaceae</taxon>
        <taxon>Richelia</taxon>
    </lineage>
</organism>
<sequence>MKVMLWHGGGGLDAYLDTDNFIELSNAVIRAKFKNNPFISSINKLFPNFSVEQLRVYSYYSGLGQFWRVMADIFLELSDLYELGEINSIPQVIEHIKSGLVANATNPVTYSVKINGKAYDLLPSAAGLTFLSDLAIPYVEAIFFRGTPFQGTVSYNAQAYQIPADQARFEYGALYADPLPIGGAGIPPTLLMQDMSHYIPNYLHDLYRRTRRREEDDLLVQICITFQKSMFCVTSAAIIGLMPYASETEDPIEQRANHAHLEVWVSRLITSQLLDVNLRD</sequence>
<comment type="caution">
    <text evidence="1">The sequence shown here is derived from an EMBL/GenBank/DDBJ whole genome shotgun (WGS) entry which is preliminary data.</text>
</comment>
<evidence type="ECO:0000313" key="2">
    <source>
        <dbReference type="Proteomes" id="UP000053051"/>
    </source>
</evidence>
<keyword evidence="2" id="KW-1185">Reference proteome</keyword>
<dbReference type="AlphaFoldDB" id="M1X1A5"/>
<accession>M1X1A5</accession>
<dbReference type="EMBL" id="CAIY01000076">
    <property type="protein sequence ID" value="CCH68033.1"/>
    <property type="molecule type" value="Genomic_DNA"/>
</dbReference>
<proteinExistence type="predicted"/>